<keyword evidence="1" id="KW-0233">DNA recombination</keyword>
<evidence type="ECO:0000313" key="4">
    <source>
        <dbReference type="Proteomes" id="UP000007037"/>
    </source>
</evidence>
<dbReference type="InterPro" id="IPR013762">
    <property type="entry name" value="Integrase-like_cat_sf"/>
</dbReference>
<protein>
    <submittedName>
        <fullName evidence="3">Integrase/recombinase</fullName>
    </submittedName>
</protein>
<proteinExistence type="predicted"/>
<accession>Q72VF4</accession>
<evidence type="ECO:0000259" key="2">
    <source>
        <dbReference type="PROSITE" id="PS51898"/>
    </source>
</evidence>
<dbReference type="InterPro" id="IPR002104">
    <property type="entry name" value="Integrase_catalytic"/>
</dbReference>
<dbReference type="HOGENOM" id="CLU_1413622_0_0_12"/>
<evidence type="ECO:0000313" key="3">
    <source>
        <dbReference type="EMBL" id="AAS68970.1"/>
    </source>
</evidence>
<dbReference type="AlphaFoldDB" id="Q72VF4"/>
<sequence length="200" mass="23368">MKQERSLFMNLRKTNPENEEYKNILTDLEIRSLINASRDKPDHFVRIRFLIMFGLKPEELISIRCGDVDLENQLLMVRGDRGRKDRHLKISPFLLGDFYGTVRHKNPEEYLFPGRNGKLHPKTIQKFFEKLEHKTGIQVSCSKIRETIAVRLSSRGFSIQFIADFLGLKTRRAVYQLIGKKSKSKAVKKFSLDEILDIET</sequence>
<organism evidence="3 4">
    <name type="scientific">Leptospira interrogans serogroup Icterohaemorrhagiae serovar copenhageni (strain Fiocruz L1-130)</name>
    <dbReference type="NCBI Taxonomy" id="267671"/>
    <lineage>
        <taxon>Bacteria</taxon>
        <taxon>Pseudomonadati</taxon>
        <taxon>Spirochaetota</taxon>
        <taxon>Spirochaetia</taxon>
        <taxon>Leptospirales</taxon>
        <taxon>Leptospiraceae</taxon>
        <taxon>Leptospira</taxon>
    </lineage>
</organism>
<dbReference type="KEGG" id="lic:LIC_10343"/>
<name>Q72VF4_LEPIC</name>
<gene>
    <name evidence="3" type="ordered locus">LIC_10343</name>
</gene>
<dbReference type="Gene3D" id="1.10.443.10">
    <property type="entry name" value="Intergrase catalytic core"/>
    <property type="match status" value="1"/>
</dbReference>
<evidence type="ECO:0000256" key="1">
    <source>
        <dbReference type="ARBA" id="ARBA00023172"/>
    </source>
</evidence>
<dbReference type="InterPro" id="IPR011010">
    <property type="entry name" value="DNA_brk_join_enz"/>
</dbReference>
<dbReference type="SUPFAM" id="SSF56349">
    <property type="entry name" value="DNA breaking-rejoining enzymes"/>
    <property type="match status" value="1"/>
</dbReference>
<dbReference type="GO" id="GO:0006310">
    <property type="term" value="P:DNA recombination"/>
    <property type="evidence" value="ECO:0007669"/>
    <property type="project" value="UniProtKB-KW"/>
</dbReference>
<dbReference type="GO" id="GO:0003677">
    <property type="term" value="F:DNA binding"/>
    <property type="evidence" value="ECO:0007669"/>
    <property type="project" value="InterPro"/>
</dbReference>
<dbReference type="PROSITE" id="PS51898">
    <property type="entry name" value="TYR_RECOMBINASE"/>
    <property type="match status" value="1"/>
</dbReference>
<dbReference type="Proteomes" id="UP000007037">
    <property type="component" value="Chromosome I"/>
</dbReference>
<dbReference type="EMBL" id="AE016823">
    <property type="protein sequence ID" value="AAS68970.1"/>
    <property type="molecule type" value="Genomic_DNA"/>
</dbReference>
<feature type="domain" description="Tyr recombinase" evidence="2">
    <location>
        <begin position="19"/>
        <end position="188"/>
    </location>
</feature>
<dbReference type="GO" id="GO:0015074">
    <property type="term" value="P:DNA integration"/>
    <property type="evidence" value="ECO:0007669"/>
    <property type="project" value="InterPro"/>
</dbReference>
<dbReference type="CDD" id="cd00397">
    <property type="entry name" value="DNA_BRE_C"/>
    <property type="match status" value="1"/>
</dbReference>
<dbReference type="Pfam" id="PF00589">
    <property type="entry name" value="Phage_integrase"/>
    <property type="match status" value="1"/>
</dbReference>
<reference evidence="3 4" key="1">
    <citation type="journal article" date="2004" name="J. Bacteriol.">
        <title>Comparative genomics of two Leptospira interrogans serovars reveals novel insights into physiology and pathogenesis.</title>
        <authorList>
            <person name="Nascimento A.L."/>
            <person name="Ko A.I."/>
            <person name="Martins E.A."/>
            <person name="Monteiro-Vitorello C.B."/>
            <person name="Ho P.L."/>
            <person name="Haake D.A."/>
            <person name="Verjovski-Almeida S."/>
            <person name="Hartskeerl R.A."/>
            <person name="Marques M.V."/>
            <person name="Oliveira M.C."/>
            <person name="Menck C.F."/>
            <person name="Leite L.C."/>
            <person name="Carrer H."/>
            <person name="Coutinho L.L."/>
            <person name="Degrave W.M."/>
            <person name="Dellagostin O.A."/>
            <person name="El-Dorry H."/>
            <person name="Ferro E.S."/>
            <person name="Ferro M.I."/>
            <person name="Furlan L.R."/>
            <person name="Gamberini M."/>
            <person name="Giglioti E.A."/>
            <person name="Goes-Neto A."/>
            <person name="Goldman G.H."/>
            <person name="Goldman M.H."/>
            <person name="Harakava R."/>
            <person name="Jeronimo S.M."/>
            <person name="Junqueira-De-Azevedo I.L."/>
            <person name="Kimura E.T."/>
            <person name="Kuramae E.E."/>
            <person name="Lemos E.G."/>
            <person name="Lemos M.V."/>
            <person name="Marino C.L."/>
            <person name="Nunes L.R."/>
            <person name="De Oliveira R.C."/>
            <person name="Pereira G.G."/>
            <person name="Reis M.S."/>
            <person name="Schriefer A."/>
            <person name="Siqueira W.J."/>
            <person name="Sommer P."/>
            <person name="Tsai S.M."/>
            <person name="Simpson A.J."/>
            <person name="Ferro J.A."/>
            <person name="Camargo L.E."/>
            <person name="Kitajima J.P."/>
            <person name="Setubal J.C."/>
            <person name="Van Sluys M.A."/>
        </authorList>
    </citation>
    <scope>NUCLEOTIDE SEQUENCE [LARGE SCALE GENOMIC DNA]</scope>
    <source>
        <strain evidence="3 4">Fiocruz L1-130</strain>
    </source>
</reference>